<evidence type="ECO:0000313" key="3">
    <source>
        <dbReference type="EMBL" id="AEL27509.1"/>
    </source>
</evidence>
<dbReference type="InterPro" id="IPR036761">
    <property type="entry name" value="TTHA0802/YceI-like_sf"/>
</dbReference>
<dbReference type="SMART" id="SM00867">
    <property type="entry name" value="YceI"/>
    <property type="match status" value="1"/>
</dbReference>
<reference evidence="4" key="1">
    <citation type="submission" date="2011-07" db="EMBL/GenBank/DDBJ databases">
        <title>The complete genome of Cyclobacterium marinum DSM 745.</title>
        <authorList>
            <person name="Lucas S."/>
            <person name="Han J."/>
            <person name="Lapidus A."/>
            <person name="Bruce D."/>
            <person name="Goodwin L."/>
            <person name="Pitluck S."/>
            <person name="Peters L."/>
            <person name="Kyrpides N."/>
            <person name="Mavromatis K."/>
            <person name="Ivanova N."/>
            <person name="Ovchinnikova G."/>
            <person name="Chertkov O."/>
            <person name="Detter J.C."/>
            <person name="Tapia R."/>
            <person name="Han C."/>
            <person name="Land M."/>
            <person name="Hauser L."/>
            <person name="Markowitz V."/>
            <person name="Cheng J.-F."/>
            <person name="Hugenholtz P."/>
            <person name="Woyke T."/>
            <person name="Wu D."/>
            <person name="Tindall B."/>
            <person name="Schuetze A."/>
            <person name="Brambilla E."/>
            <person name="Klenk H.-P."/>
            <person name="Eisen J.A."/>
        </authorList>
    </citation>
    <scope>NUCLEOTIDE SEQUENCE [LARGE SCALE GENOMIC DNA]</scope>
    <source>
        <strain evidence="4">ATCC 25205 / DSM 745 / LMG 13164 / NCIMB 1802</strain>
    </source>
</reference>
<dbReference type="KEGG" id="cmr:Cycma_3798"/>
<dbReference type="OrthoDB" id="9794147at2"/>
<dbReference type="RefSeq" id="WP_014021794.1">
    <property type="nucleotide sequence ID" value="NC_015914.1"/>
</dbReference>
<protein>
    <submittedName>
        <fullName evidence="3">YceI family protein</fullName>
    </submittedName>
</protein>
<feature type="chain" id="PRO_5003401622" evidence="1">
    <location>
        <begin position="26"/>
        <end position="192"/>
    </location>
</feature>
<accession>G0J483</accession>
<evidence type="ECO:0000313" key="4">
    <source>
        <dbReference type="Proteomes" id="UP000001635"/>
    </source>
</evidence>
<dbReference type="EMBL" id="CP002955">
    <property type="protein sequence ID" value="AEL27509.1"/>
    <property type="molecule type" value="Genomic_DNA"/>
</dbReference>
<feature type="signal peptide" evidence="1">
    <location>
        <begin position="1"/>
        <end position="25"/>
    </location>
</feature>
<dbReference type="InterPro" id="IPR007372">
    <property type="entry name" value="Lipid/polyisoprenoid-bd_YceI"/>
</dbReference>
<evidence type="ECO:0000259" key="2">
    <source>
        <dbReference type="SMART" id="SM00867"/>
    </source>
</evidence>
<dbReference type="AlphaFoldDB" id="G0J483"/>
<dbReference type="Gene3D" id="2.40.128.110">
    <property type="entry name" value="Lipid/polyisoprenoid-binding, YceI-like"/>
    <property type="match status" value="1"/>
</dbReference>
<proteinExistence type="predicted"/>
<feature type="domain" description="Lipid/polyisoprenoid-binding YceI-like" evidence="2">
    <location>
        <begin position="28"/>
        <end position="189"/>
    </location>
</feature>
<dbReference type="SUPFAM" id="SSF101874">
    <property type="entry name" value="YceI-like"/>
    <property type="match status" value="1"/>
</dbReference>
<keyword evidence="4" id="KW-1185">Reference proteome</keyword>
<dbReference type="PANTHER" id="PTHR34406">
    <property type="entry name" value="PROTEIN YCEI"/>
    <property type="match status" value="1"/>
</dbReference>
<name>G0J483_CYCMS</name>
<sequence length="192" mass="21167">MYKNLKLTLFFILVLFLSRSVQVIAQQTYEVAPNPEMKVSGTSTLHDWDMISKEATGTASIRRSAGKVTAIQSVEVSMKVKSLKSGKSQMDKNAYNALKEEEYPEITFSMLEAHQNGGNDWKVSGRLQLAGETKSIPFSIKIAPEGENIILSGLADIKLTDFNVTPPTAVFGTIKTGDEMTIHINMKLNPIN</sequence>
<dbReference type="HOGENOM" id="CLU_108463_0_0_10"/>
<dbReference type="STRING" id="880070.Cycma_3798"/>
<dbReference type="Pfam" id="PF04264">
    <property type="entry name" value="YceI"/>
    <property type="match status" value="1"/>
</dbReference>
<gene>
    <name evidence="3" type="ordered locus">Cycma_3798</name>
</gene>
<evidence type="ECO:0000256" key="1">
    <source>
        <dbReference type="SAM" id="SignalP"/>
    </source>
</evidence>
<dbReference type="Proteomes" id="UP000001635">
    <property type="component" value="Chromosome"/>
</dbReference>
<keyword evidence="1" id="KW-0732">Signal</keyword>
<dbReference type="PANTHER" id="PTHR34406:SF1">
    <property type="entry name" value="PROTEIN YCEI"/>
    <property type="match status" value="1"/>
</dbReference>
<organism evidence="3 4">
    <name type="scientific">Cyclobacterium marinum (strain ATCC 25205 / DSM 745 / LMG 13164 / NCIMB 1802)</name>
    <name type="common">Flectobacillus marinus</name>
    <dbReference type="NCBI Taxonomy" id="880070"/>
    <lineage>
        <taxon>Bacteria</taxon>
        <taxon>Pseudomonadati</taxon>
        <taxon>Bacteroidota</taxon>
        <taxon>Cytophagia</taxon>
        <taxon>Cytophagales</taxon>
        <taxon>Cyclobacteriaceae</taxon>
        <taxon>Cyclobacterium</taxon>
    </lineage>
</organism>
<dbReference type="eggNOG" id="COG2353">
    <property type="taxonomic scope" value="Bacteria"/>
</dbReference>